<name>A0A1I3D272_9FLAO</name>
<dbReference type="STRING" id="1125876.SAMN05443292_0206"/>
<evidence type="ECO:0008006" key="3">
    <source>
        <dbReference type="Google" id="ProtNLM"/>
    </source>
</evidence>
<reference evidence="1 2" key="1">
    <citation type="submission" date="2016-10" db="EMBL/GenBank/DDBJ databases">
        <authorList>
            <person name="de Groot N.N."/>
        </authorList>
    </citation>
    <scope>NUCLEOTIDE SEQUENCE [LARGE SCALE GENOMIC DNA]</scope>
    <source>
        <strain evidence="1 2">DSM 26000</strain>
    </source>
</reference>
<evidence type="ECO:0000313" key="2">
    <source>
        <dbReference type="Proteomes" id="UP000198931"/>
    </source>
</evidence>
<dbReference type="Proteomes" id="UP000198931">
    <property type="component" value="Unassembled WGS sequence"/>
</dbReference>
<keyword evidence="2" id="KW-1185">Reference proteome</keyword>
<gene>
    <name evidence="1" type="ORF">SAMN05443292_0206</name>
</gene>
<evidence type="ECO:0000313" key="1">
    <source>
        <dbReference type="EMBL" id="SFH80601.1"/>
    </source>
</evidence>
<protein>
    <recommendedName>
        <fullName evidence="3">Lipoprotein</fullName>
    </recommendedName>
</protein>
<sequence length="194" mass="23195">MKNKILLFLIIGLFSCKESHKNHLQNYIGQDYLDEVCKRHIKSFSINSNFQKLRILTNDSIKNQKKRYSEEILKSCFLDKQFQELINEKIITKRDLNYFLHSKNNVYTKDFFSLKTNCNKSFYNHNDGRDVNTSFYSQPFYSEDKKVFIFQEGLDFPEKEEINLICVNNRIGKSKVIHITTFYYPLPPKPTIYK</sequence>
<organism evidence="1 2">
    <name type="scientific">Halpernia frigidisoli</name>
    <dbReference type="NCBI Taxonomy" id="1125876"/>
    <lineage>
        <taxon>Bacteria</taxon>
        <taxon>Pseudomonadati</taxon>
        <taxon>Bacteroidota</taxon>
        <taxon>Flavobacteriia</taxon>
        <taxon>Flavobacteriales</taxon>
        <taxon>Weeksellaceae</taxon>
        <taxon>Chryseobacterium group</taxon>
        <taxon>Halpernia</taxon>
    </lineage>
</organism>
<dbReference type="PROSITE" id="PS51257">
    <property type="entry name" value="PROKAR_LIPOPROTEIN"/>
    <property type="match status" value="1"/>
</dbReference>
<dbReference type="AlphaFoldDB" id="A0A1I3D272"/>
<dbReference type="EMBL" id="FOQT01000001">
    <property type="protein sequence ID" value="SFH80601.1"/>
    <property type="molecule type" value="Genomic_DNA"/>
</dbReference>
<dbReference type="RefSeq" id="WP_090078321.1">
    <property type="nucleotide sequence ID" value="NZ_FOQT01000001.1"/>
</dbReference>
<proteinExistence type="predicted"/>
<accession>A0A1I3D272</accession>